<accession>A0ABU6JAX7</accession>
<feature type="domain" description="HTH lysR-type" evidence="5">
    <location>
        <begin position="5"/>
        <end position="62"/>
    </location>
</feature>
<keyword evidence="2" id="KW-0805">Transcription regulation</keyword>
<gene>
    <name evidence="6" type="ORF">RY831_16655</name>
</gene>
<dbReference type="InterPro" id="IPR036390">
    <property type="entry name" value="WH_DNA-bd_sf"/>
</dbReference>
<dbReference type="Gene3D" id="1.10.10.10">
    <property type="entry name" value="Winged helix-like DNA-binding domain superfamily/Winged helix DNA-binding domain"/>
    <property type="match status" value="1"/>
</dbReference>
<dbReference type="PANTHER" id="PTHR30126">
    <property type="entry name" value="HTH-TYPE TRANSCRIPTIONAL REGULATOR"/>
    <property type="match status" value="1"/>
</dbReference>
<evidence type="ECO:0000259" key="5">
    <source>
        <dbReference type="PROSITE" id="PS50931"/>
    </source>
</evidence>
<evidence type="ECO:0000313" key="7">
    <source>
        <dbReference type="Proteomes" id="UP001352263"/>
    </source>
</evidence>
<dbReference type="PROSITE" id="PS50931">
    <property type="entry name" value="HTH_LYSR"/>
    <property type="match status" value="1"/>
</dbReference>
<dbReference type="PRINTS" id="PR00039">
    <property type="entry name" value="HTHLYSR"/>
</dbReference>
<keyword evidence="3" id="KW-0238">DNA-binding</keyword>
<dbReference type="RefSeq" id="WP_326507511.1">
    <property type="nucleotide sequence ID" value="NZ_JAWIIV010000013.1"/>
</dbReference>
<evidence type="ECO:0000256" key="2">
    <source>
        <dbReference type="ARBA" id="ARBA00023015"/>
    </source>
</evidence>
<dbReference type="InterPro" id="IPR000847">
    <property type="entry name" value="LysR_HTH_N"/>
</dbReference>
<evidence type="ECO:0000256" key="4">
    <source>
        <dbReference type="ARBA" id="ARBA00023163"/>
    </source>
</evidence>
<name>A0ABU6JAX7_9BURK</name>
<comment type="caution">
    <text evidence="6">The sequence shown here is derived from an EMBL/GenBank/DDBJ whole genome shotgun (WGS) entry which is preliminary data.</text>
</comment>
<dbReference type="InterPro" id="IPR036388">
    <property type="entry name" value="WH-like_DNA-bd_sf"/>
</dbReference>
<dbReference type="Pfam" id="PF00126">
    <property type="entry name" value="HTH_1"/>
    <property type="match status" value="1"/>
</dbReference>
<dbReference type="Pfam" id="PF03466">
    <property type="entry name" value="LysR_substrate"/>
    <property type="match status" value="1"/>
</dbReference>
<proteinExistence type="inferred from homology"/>
<dbReference type="EMBL" id="JAWIIV010000013">
    <property type="protein sequence ID" value="MEC4720797.1"/>
    <property type="molecule type" value="Genomic_DNA"/>
</dbReference>
<dbReference type="Proteomes" id="UP001352263">
    <property type="component" value="Unassembled WGS sequence"/>
</dbReference>
<dbReference type="InterPro" id="IPR005119">
    <property type="entry name" value="LysR_subst-bd"/>
</dbReference>
<comment type="similarity">
    <text evidence="1">Belongs to the LysR transcriptional regulatory family.</text>
</comment>
<dbReference type="SUPFAM" id="SSF46785">
    <property type="entry name" value="Winged helix' DNA-binding domain"/>
    <property type="match status" value="1"/>
</dbReference>
<keyword evidence="4" id="KW-0804">Transcription</keyword>
<protein>
    <submittedName>
        <fullName evidence="6">LysR family transcriptional regulator</fullName>
    </submittedName>
</protein>
<evidence type="ECO:0000313" key="6">
    <source>
        <dbReference type="EMBL" id="MEC4720797.1"/>
    </source>
</evidence>
<reference evidence="6 7" key="1">
    <citation type="submission" date="2023-10" db="EMBL/GenBank/DDBJ databases">
        <title>Noviherbaspirillum sp. CPCC 100848 genome assembly.</title>
        <authorList>
            <person name="Li X.Y."/>
            <person name="Fang X.M."/>
        </authorList>
    </citation>
    <scope>NUCLEOTIDE SEQUENCE [LARGE SCALE GENOMIC DNA]</scope>
    <source>
        <strain evidence="6 7">CPCC 100848</strain>
    </source>
</reference>
<evidence type="ECO:0000256" key="3">
    <source>
        <dbReference type="ARBA" id="ARBA00023125"/>
    </source>
</evidence>
<dbReference type="Gene3D" id="3.40.190.290">
    <property type="match status" value="1"/>
</dbReference>
<organism evidence="6 7">
    <name type="scientific">Noviherbaspirillum album</name>
    <dbReference type="NCBI Taxonomy" id="3080276"/>
    <lineage>
        <taxon>Bacteria</taxon>
        <taxon>Pseudomonadati</taxon>
        <taxon>Pseudomonadota</taxon>
        <taxon>Betaproteobacteria</taxon>
        <taxon>Burkholderiales</taxon>
        <taxon>Oxalobacteraceae</taxon>
        <taxon>Noviherbaspirillum</taxon>
    </lineage>
</organism>
<dbReference type="SUPFAM" id="SSF53850">
    <property type="entry name" value="Periplasmic binding protein-like II"/>
    <property type="match status" value="1"/>
</dbReference>
<sequence>MLDNLTLDQMRIFAAVAETGSFRSAARKLHRVQSAISYAVGMLEEQLGVALFDRSAYRPALTPAGLSLLAEVKLILGQVDGLKARARELQEGVELQLSLAVDTLFAPDIAADALRRMHASFPNVEVRVEATSLGGTLDALLSGRCAVALSALDLPDERIARSYLMPVTTEAVVAPFHPLARLPNDNQDAWEQAFHEHLQVVVEDPSQITGKRYYGVLSHRTWRVSDMVMKLSMLRAGVGWGSMPAWLVAADLDAGTLVNLPASALGPQGRTTYHAYLCHRSGEALGPAARCFRDACIDIAAGAVRF</sequence>
<evidence type="ECO:0000256" key="1">
    <source>
        <dbReference type="ARBA" id="ARBA00009437"/>
    </source>
</evidence>
<keyword evidence="7" id="KW-1185">Reference proteome</keyword>
<dbReference type="PANTHER" id="PTHR30126:SF91">
    <property type="entry name" value="LYSR FAMILY TRANSCRIPTIONAL REGULATOR"/>
    <property type="match status" value="1"/>
</dbReference>